<dbReference type="EMBL" id="JABZXR010000043">
    <property type="protein sequence ID" value="MBF1664441.1"/>
    <property type="molecule type" value="Genomic_DNA"/>
</dbReference>
<name>A0A930L8D2_9MICC</name>
<dbReference type="AlphaFoldDB" id="A0A930L8D2"/>
<sequence>MRTFFIVRGAPGIGKSTFLGLYQARGQVVSLDGIRDVFAMPVPDWDGVPGRSVRGGTEGTISRVLEAALRSRFEQGGDVFFDATNPELQQFKHLADLSRAYGYQVAVIDMQGDATDSMILAQNEKRAGTVSYVPEEDVLRISARVREGTLECQRYAGRGMWVSAQWEERDCGLHLANLEAMREFVRSTIDGHYTRTITMKPGENVVIIGSAYGDAHTLSKALMEAWDETKGAHAVTWVFLGDTLTPSPHVAQVWKILKYFETQAKQHGHAVIFLEGIDETILREALTRAVNPRDFPDVQQAIGAITRTGAQKRDLLRHLNSLTCALTIHTPHGTYYATTGGTANQDRTLTPLECANGASDRTSTYRRKTNYEDYMQPLNDAAARADITIIHGHRNAHHDMPRVVAVETAALPGYVIL</sequence>
<organism evidence="1 2">
    <name type="scientific">Rothia mucilaginosa</name>
    <dbReference type="NCBI Taxonomy" id="43675"/>
    <lineage>
        <taxon>Bacteria</taxon>
        <taxon>Bacillati</taxon>
        <taxon>Actinomycetota</taxon>
        <taxon>Actinomycetes</taxon>
        <taxon>Micrococcales</taxon>
        <taxon>Micrococcaceae</taxon>
        <taxon>Rothia</taxon>
    </lineage>
</organism>
<dbReference type="SUPFAM" id="SSF52540">
    <property type="entry name" value="P-loop containing nucleoside triphosphate hydrolases"/>
    <property type="match status" value="1"/>
</dbReference>
<dbReference type="RefSeq" id="WP_303976137.1">
    <property type="nucleotide sequence ID" value="NZ_JABZXR010000043.1"/>
</dbReference>
<comment type="caution">
    <text evidence="1">The sequence shown here is derived from an EMBL/GenBank/DDBJ whole genome shotgun (WGS) entry which is preliminary data.</text>
</comment>
<dbReference type="Gene3D" id="3.60.21.10">
    <property type="match status" value="1"/>
</dbReference>
<reference evidence="1" key="1">
    <citation type="submission" date="2020-04" db="EMBL/GenBank/DDBJ databases">
        <title>Deep metagenomics examines the oral microbiome during advanced dental caries in children, revealing novel taxa and co-occurrences with host molecules.</title>
        <authorList>
            <person name="Baker J.L."/>
            <person name="Morton J.T."/>
            <person name="Dinis M."/>
            <person name="Alvarez R."/>
            <person name="Tran N.C."/>
            <person name="Knight R."/>
            <person name="Edlund A."/>
        </authorList>
    </citation>
    <scope>NUCLEOTIDE SEQUENCE</scope>
    <source>
        <strain evidence="1">JCVI_44_bin.2</strain>
    </source>
</reference>
<proteinExistence type="predicted"/>
<dbReference type="Proteomes" id="UP000756427">
    <property type="component" value="Unassembled WGS sequence"/>
</dbReference>
<protein>
    <submittedName>
        <fullName evidence="1">AAA family ATPase</fullName>
    </submittedName>
</protein>
<evidence type="ECO:0000313" key="1">
    <source>
        <dbReference type="EMBL" id="MBF1664441.1"/>
    </source>
</evidence>
<dbReference type="Gene3D" id="3.40.50.300">
    <property type="entry name" value="P-loop containing nucleotide triphosphate hydrolases"/>
    <property type="match status" value="1"/>
</dbReference>
<dbReference type="InterPro" id="IPR027417">
    <property type="entry name" value="P-loop_NTPase"/>
</dbReference>
<evidence type="ECO:0000313" key="2">
    <source>
        <dbReference type="Proteomes" id="UP000756427"/>
    </source>
</evidence>
<gene>
    <name evidence="1" type="ORF">HXO64_07810</name>
</gene>
<dbReference type="InterPro" id="IPR029052">
    <property type="entry name" value="Metallo-depent_PP-like"/>
</dbReference>
<accession>A0A930L8D2</accession>
<dbReference type="Pfam" id="PF13671">
    <property type="entry name" value="AAA_33"/>
    <property type="match status" value="1"/>
</dbReference>